<comment type="similarity">
    <text evidence="2">Belongs to the PER33/POM33 family.</text>
</comment>
<feature type="transmembrane region" description="Helical" evidence="6">
    <location>
        <begin position="106"/>
        <end position="132"/>
    </location>
</feature>
<evidence type="ECO:0000256" key="6">
    <source>
        <dbReference type="SAM" id="Phobius"/>
    </source>
</evidence>
<keyword evidence="5 6" id="KW-0472">Membrane</keyword>
<accession>A0AA38XJI4</accession>
<evidence type="ECO:0000256" key="5">
    <source>
        <dbReference type="ARBA" id="ARBA00023136"/>
    </source>
</evidence>
<feature type="transmembrane region" description="Helical" evidence="6">
    <location>
        <begin position="21"/>
        <end position="42"/>
    </location>
</feature>
<evidence type="ECO:0000313" key="7">
    <source>
        <dbReference type="EMBL" id="KAJ9614208.1"/>
    </source>
</evidence>
<sequence length="290" mass="32092">MAPPPPTTQSLGERLTRLATTLQLVAISAWFCGHFTLLLSVFRYGLSYVTFNFYSRWAQVTYRLAFASAVATYGIVVFKAYRARVKPGAKIGQTAILLLSDENVQYLLISLVWLFARQVPLALLPFTVYSIFHVATYTRTNILPALQPPKAAPGGTPQSPSAQKSQSPLATGIGRFVKEYYDASMFLVATLEIFLWVRLLLSAFTFSKGSWVLLGIYTVFLRARVSQSQFIQGSFAQLAARIDQQVQNPNVPPAVRQGWETVKGVLRQAVEATNVSKYLGGGQTPQKKQS</sequence>
<feature type="transmembrane region" description="Helical" evidence="6">
    <location>
        <begin position="62"/>
        <end position="81"/>
    </location>
</feature>
<protein>
    <submittedName>
        <fullName evidence="7">Transmembrane nucleoporin</fullName>
    </submittedName>
</protein>
<dbReference type="InterPro" id="IPR051645">
    <property type="entry name" value="PER33/POM33_regulator"/>
</dbReference>
<dbReference type="PANTHER" id="PTHR12703">
    <property type="entry name" value="TRANSMEMBRANE PROTEIN 33"/>
    <property type="match status" value="1"/>
</dbReference>
<dbReference type="Proteomes" id="UP001172673">
    <property type="component" value="Unassembled WGS sequence"/>
</dbReference>
<comment type="subcellular location">
    <subcellularLocation>
        <location evidence="1">Membrane</location>
        <topology evidence="1">Multi-pass membrane protein</topology>
    </subcellularLocation>
</comment>
<keyword evidence="3 6" id="KW-0812">Transmembrane</keyword>
<evidence type="ECO:0000313" key="8">
    <source>
        <dbReference type="Proteomes" id="UP001172673"/>
    </source>
</evidence>
<feature type="transmembrane region" description="Helical" evidence="6">
    <location>
        <begin position="193"/>
        <end position="220"/>
    </location>
</feature>
<evidence type="ECO:0000256" key="4">
    <source>
        <dbReference type="ARBA" id="ARBA00022989"/>
    </source>
</evidence>
<organism evidence="7 8">
    <name type="scientific">Cladophialophora chaetospira</name>
    <dbReference type="NCBI Taxonomy" id="386627"/>
    <lineage>
        <taxon>Eukaryota</taxon>
        <taxon>Fungi</taxon>
        <taxon>Dikarya</taxon>
        <taxon>Ascomycota</taxon>
        <taxon>Pezizomycotina</taxon>
        <taxon>Eurotiomycetes</taxon>
        <taxon>Chaetothyriomycetidae</taxon>
        <taxon>Chaetothyriales</taxon>
        <taxon>Herpotrichiellaceae</taxon>
        <taxon>Cladophialophora</taxon>
    </lineage>
</organism>
<dbReference type="GO" id="GO:0016020">
    <property type="term" value="C:membrane"/>
    <property type="evidence" value="ECO:0007669"/>
    <property type="project" value="UniProtKB-SubCell"/>
</dbReference>
<dbReference type="PANTHER" id="PTHR12703:SF4">
    <property type="entry name" value="TRANSMEMBRANE PROTEIN 33"/>
    <property type="match status" value="1"/>
</dbReference>
<dbReference type="GO" id="GO:0071786">
    <property type="term" value="P:endoplasmic reticulum tubular network organization"/>
    <property type="evidence" value="ECO:0007669"/>
    <property type="project" value="TreeGrafter"/>
</dbReference>
<gene>
    <name evidence="7" type="primary">POM33</name>
    <name evidence="7" type="ORF">H2200_002344</name>
</gene>
<keyword evidence="4 6" id="KW-1133">Transmembrane helix</keyword>
<evidence type="ECO:0000256" key="3">
    <source>
        <dbReference type="ARBA" id="ARBA00022692"/>
    </source>
</evidence>
<dbReference type="GO" id="GO:0061024">
    <property type="term" value="P:membrane organization"/>
    <property type="evidence" value="ECO:0007669"/>
    <property type="project" value="TreeGrafter"/>
</dbReference>
<comment type="caution">
    <text evidence="7">The sequence shown here is derived from an EMBL/GenBank/DDBJ whole genome shotgun (WGS) entry which is preliminary data.</text>
</comment>
<dbReference type="EMBL" id="JAPDRK010000003">
    <property type="protein sequence ID" value="KAJ9614208.1"/>
    <property type="molecule type" value="Genomic_DNA"/>
</dbReference>
<reference evidence="7" key="1">
    <citation type="submission" date="2022-10" db="EMBL/GenBank/DDBJ databases">
        <title>Culturing micro-colonial fungi from biological soil crusts in the Mojave desert and describing Neophaeococcomyces mojavensis, and introducing the new genera and species Taxawa tesnikishii.</title>
        <authorList>
            <person name="Kurbessoian T."/>
            <person name="Stajich J.E."/>
        </authorList>
    </citation>
    <scope>NUCLEOTIDE SEQUENCE</scope>
    <source>
        <strain evidence="7">TK_41</strain>
    </source>
</reference>
<proteinExistence type="inferred from homology"/>
<dbReference type="GO" id="GO:0005783">
    <property type="term" value="C:endoplasmic reticulum"/>
    <property type="evidence" value="ECO:0007669"/>
    <property type="project" value="TreeGrafter"/>
</dbReference>
<keyword evidence="8" id="KW-1185">Reference proteome</keyword>
<name>A0AA38XJI4_9EURO</name>
<dbReference type="InterPro" id="IPR005344">
    <property type="entry name" value="TMEM33/Pom33"/>
</dbReference>
<dbReference type="Pfam" id="PF03661">
    <property type="entry name" value="TMEM33_Pom33"/>
    <property type="match status" value="1"/>
</dbReference>
<dbReference type="AlphaFoldDB" id="A0AA38XJI4"/>
<evidence type="ECO:0000256" key="2">
    <source>
        <dbReference type="ARBA" id="ARBA00007322"/>
    </source>
</evidence>
<evidence type="ECO:0000256" key="1">
    <source>
        <dbReference type="ARBA" id="ARBA00004141"/>
    </source>
</evidence>